<evidence type="ECO:0000313" key="2">
    <source>
        <dbReference type="EMBL" id="GAJ94814.1"/>
    </source>
</evidence>
<sequence>MERTMFNRLIGTAVLATAILLPNQAAAQATLACAKRAEIVAFLDGHYSEKPSAIGQLDSKTIVEIFAAESGSWTMMITDVSGRSCVILTGQNWDSIPVLPGPKA</sequence>
<dbReference type="RefSeq" id="WP_007699674.1">
    <property type="nucleotide sequence ID" value="NZ_BAYX01000009.1"/>
</dbReference>
<comment type="caution">
    <text evidence="2">The sequence shown here is derived from an EMBL/GenBank/DDBJ whole genome shotgun (WGS) entry which is preliminary data.</text>
</comment>
<keyword evidence="1" id="KW-0732">Signal</keyword>
<evidence type="ECO:0000256" key="1">
    <source>
        <dbReference type="SAM" id="SignalP"/>
    </source>
</evidence>
<gene>
    <name evidence="2" type="ORF">RRH01S_09_01290</name>
</gene>
<organism evidence="2 3">
    <name type="scientific">Rhizobium rhizogenes NBRC 13257</name>
    <dbReference type="NCBI Taxonomy" id="1220581"/>
    <lineage>
        <taxon>Bacteria</taxon>
        <taxon>Pseudomonadati</taxon>
        <taxon>Pseudomonadota</taxon>
        <taxon>Alphaproteobacteria</taxon>
        <taxon>Hyphomicrobiales</taxon>
        <taxon>Rhizobiaceae</taxon>
        <taxon>Rhizobium/Agrobacterium group</taxon>
        <taxon>Rhizobium</taxon>
    </lineage>
</organism>
<dbReference type="EMBL" id="BAYX01000009">
    <property type="protein sequence ID" value="GAJ94814.1"/>
    <property type="molecule type" value="Genomic_DNA"/>
</dbReference>
<evidence type="ECO:0000313" key="3">
    <source>
        <dbReference type="Proteomes" id="UP000026941"/>
    </source>
</evidence>
<accession>A0AA87QD48</accession>
<proteinExistence type="predicted"/>
<dbReference type="Proteomes" id="UP000026941">
    <property type="component" value="Unassembled WGS sequence"/>
</dbReference>
<dbReference type="GeneID" id="86847472"/>
<name>A0AA87QD48_RHIRH</name>
<dbReference type="PROSITE" id="PS51257">
    <property type="entry name" value="PROKAR_LIPOPROTEIN"/>
    <property type="match status" value="1"/>
</dbReference>
<feature type="signal peptide" evidence="1">
    <location>
        <begin position="1"/>
        <end position="27"/>
    </location>
</feature>
<protein>
    <submittedName>
        <fullName evidence="2">Uncharacterized protein</fullName>
    </submittedName>
</protein>
<dbReference type="AlphaFoldDB" id="A0AA87QD48"/>
<feature type="chain" id="PRO_5041718524" evidence="1">
    <location>
        <begin position="28"/>
        <end position="104"/>
    </location>
</feature>
<reference evidence="2 3" key="1">
    <citation type="submission" date="2014-05" db="EMBL/GenBank/DDBJ databases">
        <title>Whole genome shotgun sequence of Rhizobium rhizogenes NBRC 13257.</title>
        <authorList>
            <person name="Katano-Makiyama Y."/>
            <person name="Hosoyama A."/>
            <person name="Hashimoto M."/>
            <person name="Hosoyama Y."/>
            <person name="Noguchi M."/>
            <person name="Tsuchikane K."/>
            <person name="Kimura A."/>
            <person name="Ohji S."/>
            <person name="Ichikawa N."/>
            <person name="Yamazoe A."/>
            <person name="Fujita N."/>
        </authorList>
    </citation>
    <scope>NUCLEOTIDE SEQUENCE [LARGE SCALE GENOMIC DNA]</scope>
    <source>
        <strain evidence="2 3">NBRC 13257</strain>
    </source>
</reference>